<keyword evidence="1" id="KW-1133">Transmembrane helix</keyword>
<dbReference type="AlphaFoldDB" id="A0A5C6SS02"/>
<comment type="caution">
    <text evidence="2">The sequence shown here is derived from an EMBL/GenBank/DDBJ whole genome shotgun (WGS) entry which is preliminary data.</text>
</comment>
<keyword evidence="1" id="KW-0472">Membrane</keyword>
<feature type="transmembrane region" description="Helical" evidence="1">
    <location>
        <begin position="260"/>
        <end position="278"/>
    </location>
</feature>
<protein>
    <submittedName>
        <fullName evidence="2">Uncharacterized protein</fullName>
    </submittedName>
</protein>
<reference evidence="2 3" key="1">
    <citation type="submission" date="2019-07" db="EMBL/GenBank/DDBJ databases">
        <title>The First High-Quality Draft Genome Sequence of the Causal Agent of the Current Panama Disease Epidemic.</title>
        <authorList>
            <person name="Warmington R.J."/>
            <person name="Kay W."/>
            <person name="Jeffries A."/>
            <person name="Bebber D."/>
            <person name="Moore K."/>
            <person name="Studholme D.J."/>
        </authorList>
    </citation>
    <scope>NUCLEOTIDE SEQUENCE [LARGE SCALE GENOMIC DNA]</scope>
    <source>
        <strain evidence="2 3">TR4</strain>
    </source>
</reference>
<dbReference type="Proteomes" id="UP000321331">
    <property type="component" value="Unassembled WGS sequence"/>
</dbReference>
<evidence type="ECO:0000313" key="2">
    <source>
        <dbReference type="EMBL" id="TXC01367.1"/>
    </source>
</evidence>
<name>A0A5C6SS02_FUSOC</name>
<dbReference type="EMBL" id="VMNF01000009">
    <property type="protein sequence ID" value="TXC01367.1"/>
    <property type="molecule type" value="Genomic_DNA"/>
</dbReference>
<sequence length="333" mass="38150">METIAYRSAPESQPYYLKSDDGNEPQVHIYETKVSCPITGIDEDSWVAYQFVDTSYQEDKPLEYGEQHGVKPDSLTGGLFDANLPIWTPKEYFLIFYECRLKQVRHSMHRLVARLFLRLEPYGIVESMAQKKLTERVLKEANRFLPQTIHSICKAIEVWDRFSRIDLAYLSNILKSDSKKSPIPSDKAVTMIEDQIDELRDLQLEMQIVMENNDVTARQQAGSGMTNYWAGIGLVFLPLTAVTVIFSMQPGILPGYFYKWWIFVVFWVAVTLLVLQAIRFQPSESTVPILVSNDSCRRATPLHPITLRLSLLSSSTNYPAKFKLIPRSPGRTV</sequence>
<feature type="transmembrane region" description="Helical" evidence="1">
    <location>
        <begin position="228"/>
        <end position="248"/>
    </location>
</feature>
<accession>A0A5C6SS02</accession>
<gene>
    <name evidence="2" type="ORF">FocTR4_00009436</name>
</gene>
<keyword evidence="1" id="KW-0812">Transmembrane</keyword>
<evidence type="ECO:0000256" key="1">
    <source>
        <dbReference type="SAM" id="Phobius"/>
    </source>
</evidence>
<proteinExistence type="predicted"/>
<organism evidence="2 3">
    <name type="scientific">Fusarium oxysporum f. sp. cubense</name>
    <dbReference type="NCBI Taxonomy" id="61366"/>
    <lineage>
        <taxon>Eukaryota</taxon>
        <taxon>Fungi</taxon>
        <taxon>Dikarya</taxon>
        <taxon>Ascomycota</taxon>
        <taxon>Pezizomycotina</taxon>
        <taxon>Sordariomycetes</taxon>
        <taxon>Hypocreomycetidae</taxon>
        <taxon>Hypocreales</taxon>
        <taxon>Nectriaceae</taxon>
        <taxon>Fusarium</taxon>
        <taxon>Fusarium oxysporum species complex</taxon>
    </lineage>
</organism>
<evidence type="ECO:0000313" key="3">
    <source>
        <dbReference type="Proteomes" id="UP000321331"/>
    </source>
</evidence>